<organism evidence="2 3">
    <name type="scientific">Burkholderia thailandensis (strain ATCC 700388 / DSM 13276 / CCUG 48851 / CIP 106301 / E264)</name>
    <dbReference type="NCBI Taxonomy" id="271848"/>
    <lineage>
        <taxon>Bacteria</taxon>
        <taxon>Pseudomonadati</taxon>
        <taxon>Pseudomonadota</taxon>
        <taxon>Betaproteobacteria</taxon>
        <taxon>Burkholderiales</taxon>
        <taxon>Burkholderiaceae</taxon>
        <taxon>Burkholderia</taxon>
        <taxon>pseudomallei group</taxon>
    </lineage>
</organism>
<gene>
    <name evidence="2" type="ordered locus">BTH_I0296</name>
</gene>
<proteinExistence type="predicted"/>
<reference evidence="2 3" key="1">
    <citation type="journal article" date="2005" name="BMC Genomics">
        <title>Bacterial genome adaptation to niches: divergence of the potential virulence genes in three Burkholderia species of different survival strategies.</title>
        <authorList>
            <person name="Kim H.S."/>
            <person name="Schell M.A."/>
            <person name="Yu Y."/>
            <person name="Ulrich R.L."/>
            <person name="Sarria S.H."/>
            <person name="Nierman W.C."/>
            <person name="DeShazer D."/>
        </authorList>
    </citation>
    <scope>NUCLEOTIDE SEQUENCE [LARGE SCALE GENOMIC DNA]</scope>
    <source>
        <strain evidence="3">ATCC 700388 / DSM 13276 / CCUG 48851 / CIP 106301 / E264</strain>
    </source>
</reference>
<evidence type="ECO:0000313" key="3">
    <source>
        <dbReference type="Proteomes" id="UP000001930"/>
    </source>
</evidence>
<feature type="compositionally biased region" description="Basic residues" evidence="1">
    <location>
        <begin position="10"/>
        <end position="28"/>
    </location>
</feature>
<dbReference type="HOGENOM" id="CLU_3165698_0_0_4"/>
<protein>
    <submittedName>
        <fullName evidence="2">Uncharacterized protein</fullName>
    </submittedName>
</protein>
<accession>Q2T1U5</accession>
<sequence>MRCAAGGRLRAPRRNRPNAVPARRRHQSRAITDTMPMITSVDMNGNG</sequence>
<name>Q2T1U5_BURTA</name>
<dbReference type="AlphaFoldDB" id="Q2T1U5"/>
<evidence type="ECO:0000256" key="1">
    <source>
        <dbReference type="SAM" id="MobiDB-lite"/>
    </source>
</evidence>
<evidence type="ECO:0000313" key="2">
    <source>
        <dbReference type="EMBL" id="ABC36358.1"/>
    </source>
</evidence>
<feature type="region of interest" description="Disordered" evidence="1">
    <location>
        <begin position="1"/>
        <end position="33"/>
    </location>
</feature>
<dbReference type="KEGG" id="bte:BTH_I0296"/>
<dbReference type="EMBL" id="CP000086">
    <property type="protein sequence ID" value="ABC36358.1"/>
    <property type="molecule type" value="Genomic_DNA"/>
</dbReference>
<dbReference type="Proteomes" id="UP000001930">
    <property type="component" value="Chromosome I"/>
</dbReference>
<keyword evidence="3" id="KW-1185">Reference proteome</keyword>